<feature type="domain" description="DUF7745" evidence="1">
    <location>
        <begin position="25"/>
        <end position="90"/>
    </location>
</feature>
<organism evidence="2 3">
    <name type="scientific">Mucuna pruriens</name>
    <name type="common">Velvet bean</name>
    <name type="synonym">Dolichos pruriens</name>
    <dbReference type="NCBI Taxonomy" id="157652"/>
    <lineage>
        <taxon>Eukaryota</taxon>
        <taxon>Viridiplantae</taxon>
        <taxon>Streptophyta</taxon>
        <taxon>Embryophyta</taxon>
        <taxon>Tracheophyta</taxon>
        <taxon>Spermatophyta</taxon>
        <taxon>Magnoliopsida</taxon>
        <taxon>eudicotyledons</taxon>
        <taxon>Gunneridae</taxon>
        <taxon>Pentapetalae</taxon>
        <taxon>rosids</taxon>
        <taxon>fabids</taxon>
        <taxon>Fabales</taxon>
        <taxon>Fabaceae</taxon>
        <taxon>Papilionoideae</taxon>
        <taxon>50 kb inversion clade</taxon>
        <taxon>NPAAA clade</taxon>
        <taxon>indigoferoid/millettioid clade</taxon>
        <taxon>Phaseoleae</taxon>
        <taxon>Mucuna</taxon>
    </lineage>
</organism>
<evidence type="ECO:0000259" key="1">
    <source>
        <dbReference type="Pfam" id="PF24924"/>
    </source>
</evidence>
<reference evidence="2" key="1">
    <citation type="submission" date="2018-05" db="EMBL/GenBank/DDBJ databases">
        <title>Draft genome of Mucuna pruriens seed.</title>
        <authorList>
            <person name="Nnadi N.E."/>
            <person name="Vos R."/>
            <person name="Hasami M.H."/>
            <person name="Devisetty U.K."/>
            <person name="Aguiy J.C."/>
        </authorList>
    </citation>
    <scope>NUCLEOTIDE SEQUENCE [LARGE SCALE GENOMIC DNA]</scope>
    <source>
        <strain evidence="2">JCA_2017</strain>
    </source>
</reference>
<dbReference type="InterPro" id="IPR056647">
    <property type="entry name" value="DUF7745"/>
</dbReference>
<accession>A0A371HBV6</accession>
<sequence>MEGNVCHCIRKLQLVLTGTPNIQSLRRWGEQLKGQWRRAFKRKYGNLLGLASVEVLPATLSTLTQYYDLPLKCFTFRDFQLTLTLEEYERKKSEWSGRDPRNDLGGKAPEEEDWPAFVDVYGLLVYGIMLFPQIEHYVDLVAIDAFLGRQDRGEHPIVAVLANTYYTLDYCNMRNGNKLRCCTTQLFLRLIAQLFHNSKKTRCPIKDHYWSCVKLLTKAEWTARLDEATKRSIRWYPHWNERDDVIIYCGGFPNVPLMGTKGAINCNPELTLHQARYPMVLPPSEEVVTPFILHDLGIQEGEHFKKIHQAWKKTIRKGPEWGLRSCEASSSYKSWLQHRVESIFLTFGDPRIEAEERKLVGLQRHSKRKRKELDSRGNEES</sequence>
<protein>
    <recommendedName>
        <fullName evidence="1">DUF7745 domain-containing protein</fullName>
    </recommendedName>
</protein>
<dbReference type="Proteomes" id="UP000257109">
    <property type="component" value="Unassembled WGS sequence"/>
</dbReference>
<dbReference type="AlphaFoldDB" id="A0A371HBV6"/>
<evidence type="ECO:0000313" key="2">
    <source>
        <dbReference type="EMBL" id="RDY00260.1"/>
    </source>
</evidence>
<proteinExistence type="predicted"/>
<gene>
    <name evidence="2" type="ORF">CR513_16576</name>
</gene>
<dbReference type="PANTHER" id="PTHR48154:SF1">
    <property type="entry name" value="PROTEIN, PUTATIVE-RELATED"/>
    <property type="match status" value="1"/>
</dbReference>
<keyword evidence="3" id="KW-1185">Reference proteome</keyword>
<name>A0A371HBV6_MUCPR</name>
<dbReference type="EMBL" id="QJKJ01003038">
    <property type="protein sequence ID" value="RDY00260.1"/>
    <property type="molecule type" value="Genomic_DNA"/>
</dbReference>
<feature type="domain" description="DUF7745" evidence="1">
    <location>
        <begin position="110"/>
        <end position="341"/>
    </location>
</feature>
<feature type="non-terminal residue" evidence="2">
    <location>
        <position position="1"/>
    </location>
</feature>
<dbReference type="PANTHER" id="PTHR48154">
    <property type="entry name" value="PROTEIN, PUTATIVE-RELATED"/>
    <property type="match status" value="1"/>
</dbReference>
<dbReference type="Pfam" id="PF24924">
    <property type="entry name" value="DUF7745"/>
    <property type="match status" value="2"/>
</dbReference>
<evidence type="ECO:0000313" key="3">
    <source>
        <dbReference type="Proteomes" id="UP000257109"/>
    </source>
</evidence>
<comment type="caution">
    <text evidence="2">The sequence shown here is derived from an EMBL/GenBank/DDBJ whole genome shotgun (WGS) entry which is preliminary data.</text>
</comment>